<dbReference type="PANTHER" id="PTHR43811:SF23">
    <property type="entry name" value="FKBP-TYPE 22 KDA PEPTIDYL-PROLYL CIS-TRANS ISOMERASE"/>
    <property type="match status" value="1"/>
</dbReference>
<dbReference type="PANTHER" id="PTHR43811">
    <property type="entry name" value="FKBP-TYPE PEPTIDYL-PROLYL CIS-TRANS ISOMERASE FKPA"/>
    <property type="match status" value="1"/>
</dbReference>
<keyword evidence="4 5" id="KW-0413">Isomerase</keyword>
<sequence length="162" mass="17446">MKKIVSFALPVLLAFSFSLAACAGNKDEQLTPEQFMKKIESESGVKTLPSGLAYRVIKSGDPKDASPAVGDLVLIEYEGRLPDGVIFDSSDRHGGGLMQMPVDGLIQGWMEALPKMHPGDVWQLYVPPKLGYGDKSLGIIPANSPLVFKIHLVGVTKAPQNN</sequence>
<dbReference type="InterPro" id="IPR046357">
    <property type="entry name" value="PPIase_dom_sf"/>
</dbReference>
<comment type="caution">
    <text evidence="9">The sequence shown here is derived from an EMBL/GenBank/DDBJ whole genome shotgun (WGS) entry which is preliminary data.</text>
</comment>
<keyword evidence="10" id="KW-1185">Reference proteome</keyword>
<evidence type="ECO:0000259" key="8">
    <source>
        <dbReference type="PROSITE" id="PS50059"/>
    </source>
</evidence>
<dbReference type="Gene3D" id="3.10.50.40">
    <property type="match status" value="1"/>
</dbReference>
<name>A0ABT6Q1D5_9PROT</name>
<feature type="signal peptide" evidence="7">
    <location>
        <begin position="1"/>
        <end position="23"/>
    </location>
</feature>
<evidence type="ECO:0000256" key="2">
    <source>
        <dbReference type="ARBA" id="ARBA00006577"/>
    </source>
</evidence>
<dbReference type="EMBL" id="JASBAO010000001">
    <property type="protein sequence ID" value="MDI2090820.1"/>
    <property type="molecule type" value="Genomic_DNA"/>
</dbReference>
<evidence type="ECO:0000256" key="1">
    <source>
        <dbReference type="ARBA" id="ARBA00000971"/>
    </source>
</evidence>
<dbReference type="InterPro" id="IPR001179">
    <property type="entry name" value="PPIase_FKBP_dom"/>
</dbReference>
<accession>A0ABT6Q1D5</accession>
<keyword evidence="7" id="KW-0732">Signal</keyword>
<proteinExistence type="inferred from homology"/>
<dbReference type="Pfam" id="PF00254">
    <property type="entry name" value="FKBP_C"/>
    <property type="match status" value="1"/>
</dbReference>
<dbReference type="GO" id="GO:0003755">
    <property type="term" value="F:peptidyl-prolyl cis-trans isomerase activity"/>
    <property type="evidence" value="ECO:0007669"/>
    <property type="project" value="UniProtKB-EC"/>
</dbReference>
<evidence type="ECO:0000256" key="7">
    <source>
        <dbReference type="SAM" id="SignalP"/>
    </source>
</evidence>
<feature type="domain" description="PPIase FKBP-type" evidence="8">
    <location>
        <begin position="70"/>
        <end position="156"/>
    </location>
</feature>
<dbReference type="EC" id="5.2.1.8" evidence="6"/>
<dbReference type="SUPFAM" id="SSF54534">
    <property type="entry name" value="FKBP-like"/>
    <property type="match status" value="1"/>
</dbReference>
<evidence type="ECO:0000313" key="10">
    <source>
        <dbReference type="Proteomes" id="UP001431634"/>
    </source>
</evidence>
<gene>
    <name evidence="9" type="ORF">QJV27_05430</name>
</gene>
<organism evidence="9 10">
    <name type="scientific">Commensalibacter oyaizuii</name>
    <dbReference type="NCBI Taxonomy" id="3043873"/>
    <lineage>
        <taxon>Bacteria</taxon>
        <taxon>Pseudomonadati</taxon>
        <taxon>Pseudomonadota</taxon>
        <taxon>Alphaproteobacteria</taxon>
        <taxon>Acetobacterales</taxon>
        <taxon>Acetobacteraceae</taxon>
    </lineage>
</organism>
<dbReference type="PROSITE" id="PS51257">
    <property type="entry name" value="PROKAR_LIPOPROTEIN"/>
    <property type="match status" value="1"/>
</dbReference>
<protein>
    <recommendedName>
        <fullName evidence="6">Peptidyl-prolyl cis-trans isomerase</fullName>
        <ecNumber evidence="6">5.2.1.8</ecNumber>
    </recommendedName>
</protein>
<dbReference type="Proteomes" id="UP001431634">
    <property type="component" value="Unassembled WGS sequence"/>
</dbReference>
<evidence type="ECO:0000256" key="3">
    <source>
        <dbReference type="ARBA" id="ARBA00023110"/>
    </source>
</evidence>
<dbReference type="RefSeq" id="WP_281447939.1">
    <property type="nucleotide sequence ID" value="NZ_JASBAO010000001.1"/>
</dbReference>
<keyword evidence="3 5" id="KW-0697">Rotamase</keyword>
<comment type="catalytic activity">
    <reaction evidence="1 5 6">
        <text>[protein]-peptidylproline (omega=180) = [protein]-peptidylproline (omega=0)</text>
        <dbReference type="Rhea" id="RHEA:16237"/>
        <dbReference type="Rhea" id="RHEA-COMP:10747"/>
        <dbReference type="Rhea" id="RHEA-COMP:10748"/>
        <dbReference type="ChEBI" id="CHEBI:83833"/>
        <dbReference type="ChEBI" id="CHEBI:83834"/>
        <dbReference type="EC" id="5.2.1.8"/>
    </reaction>
</comment>
<feature type="chain" id="PRO_5047295465" description="Peptidyl-prolyl cis-trans isomerase" evidence="7">
    <location>
        <begin position="24"/>
        <end position="162"/>
    </location>
</feature>
<dbReference type="PROSITE" id="PS50059">
    <property type="entry name" value="FKBP_PPIASE"/>
    <property type="match status" value="1"/>
</dbReference>
<evidence type="ECO:0000256" key="6">
    <source>
        <dbReference type="RuleBase" id="RU003915"/>
    </source>
</evidence>
<evidence type="ECO:0000313" key="9">
    <source>
        <dbReference type="EMBL" id="MDI2090820.1"/>
    </source>
</evidence>
<evidence type="ECO:0000256" key="5">
    <source>
        <dbReference type="PROSITE-ProRule" id="PRU00277"/>
    </source>
</evidence>
<reference evidence="9" key="1">
    <citation type="submission" date="2023-05" db="EMBL/GenBank/DDBJ databases">
        <title>Whole genome sequence of Commensalibacter sp.</title>
        <authorList>
            <person name="Charoenyingcharoen P."/>
            <person name="Yukphan P."/>
        </authorList>
    </citation>
    <scope>NUCLEOTIDE SEQUENCE</scope>
    <source>
        <strain evidence="9">TBRC 16381</strain>
    </source>
</reference>
<comment type="similarity">
    <text evidence="2 6">Belongs to the FKBP-type PPIase family.</text>
</comment>
<evidence type="ECO:0000256" key="4">
    <source>
        <dbReference type="ARBA" id="ARBA00023235"/>
    </source>
</evidence>